<protein>
    <submittedName>
        <fullName evidence="1">Uncharacterized protein</fullName>
    </submittedName>
</protein>
<dbReference type="Gramene" id="Psat04G0014800-T1">
    <property type="protein sequence ID" value="KAI5414543.1"/>
    <property type="gene ID" value="KIW84_040148"/>
</dbReference>
<reference evidence="1 2" key="1">
    <citation type="journal article" date="2022" name="Nat. Genet.">
        <title>Improved pea reference genome and pan-genome highlight genomic features and evolutionary characteristics.</title>
        <authorList>
            <person name="Yang T."/>
            <person name="Liu R."/>
            <person name="Luo Y."/>
            <person name="Hu S."/>
            <person name="Wang D."/>
            <person name="Wang C."/>
            <person name="Pandey M.K."/>
            <person name="Ge S."/>
            <person name="Xu Q."/>
            <person name="Li N."/>
            <person name="Li G."/>
            <person name="Huang Y."/>
            <person name="Saxena R.K."/>
            <person name="Ji Y."/>
            <person name="Li M."/>
            <person name="Yan X."/>
            <person name="He Y."/>
            <person name="Liu Y."/>
            <person name="Wang X."/>
            <person name="Xiang C."/>
            <person name="Varshney R.K."/>
            <person name="Ding H."/>
            <person name="Gao S."/>
            <person name="Zong X."/>
        </authorList>
    </citation>
    <scope>NUCLEOTIDE SEQUENCE [LARGE SCALE GENOMIC DNA]</scope>
    <source>
        <strain evidence="1 2">cv. Zhongwan 6</strain>
    </source>
</reference>
<name>A0A9D4X699_PEA</name>
<comment type="caution">
    <text evidence="1">The sequence shown here is derived from an EMBL/GenBank/DDBJ whole genome shotgun (WGS) entry which is preliminary data.</text>
</comment>
<keyword evidence="2" id="KW-1185">Reference proteome</keyword>
<proteinExistence type="predicted"/>
<sequence length="311" mass="35905">MHMVGDIIPQLVDDNMNVILTQLPSVDEITAVVFSLNKNSVTGPYGFRVVFYQAYWDIIKVDVSNFVIDFFLNGWILSSFNSNSIMRKELLFFLYLGVPLFKGKPNKLFLQFIAYKIINKLASWKGSLLYFAGMSVTLAWDNVCKLIAEGGIGIRSLCMLNEASNLKLAWDIFNSSCSWAILIQKRVMRNNKNDKSISLWFDNWSGYPLYLDDDAPVLLDEPTVNGTMVNGHWGFAKSSTNILIRVDIRPDKRCWNHYSNGDLSLKFAYKFKRNRGTIKNCWRWIWNNFIPPSKSFMVRRLLQNKLSTNDQ</sequence>
<evidence type="ECO:0000313" key="2">
    <source>
        <dbReference type="Proteomes" id="UP001058974"/>
    </source>
</evidence>
<organism evidence="1 2">
    <name type="scientific">Pisum sativum</name>
    <name type="common">Garden pea</name>
    <name type="synonym">Lathyrus oleraceus</name>
    <dbReference type="NCBI Taxonomy" id="3888"/>
    <lineage>
        <taxon>Eukaryota</taxon>
        <taxon>Viridiplantae</taxon>
        <taxon>Streptophyta</taxon>
        <taxon>Embryophyta</taxon>
        <taxon>Tracheophyta</taxon>
        <taxon>Spermatophyta</taxon>
        <taxon>Magnoliopsida</taxon>
        <taxon>eudicotyledons</taxon>
        <taxon>Gunneridae</taxon>
        <taxon>Pentapetalae</taxon>
        <taxon>rosids</taxon>
        <taxon>fabids</taxon>
        <taxon>Fabales</taxon>
        <taxon>Fabaceae</taxon>
        <taxon>Papilionoideae</taxon>
        <taxon>50 kb inversion clade</taxon>
        <taxon>NPAAA clade</taxon>
        <taxon>Hologalegina</taxon>
        <taxon>IRL clade</taxon>
        <taxon>Fabeae</taxon>
        <taxon>Lathyrus</taxon>
    </lineage>
</organism>
<dbReference type="EMBL" id="JAMSHJ010000004">
    <property type="protein sequence ID" value="KAI5414543.1"/>
    <property type="molecule type" value="Genomic_DNA"/>
</dbReference>
<accession>A0A9D4X699</accession>
<evidence type="ECO:0000313" key="1">
    <source>
        <dbReference type="EMBL" id="KAI5414543.1"/>
    </source>
</evidence>
<gene>
    <name evidence="1" type="ORF">KIW84_040148</name>
</gene>
<dbReference type="AlphaFoldDB" id="A0A9D4X699"/>
<dbReference type="Proteomes" id="UP001058974">
    <property type="component" value="Chromosome 4"/>
</dbReference>